<organism evidence="2 3">
    <name type="scientific">Candidatus Phocaeicola faecigallinarum</name>
    <dbReference type="NCBI Taxonomy" id="2838732"/>
    <lineage>
        <taxon>Bacteria</taxon>
        <taxon>Pseudomonadati</taxon>
        <taxon>Bacteroidota</taxon>
        <taxon>Bacteroidia</taxon>
        <taxon>Bacteroidales</taxon>
        <taxon>Bacteroidaceae</taxon>
        <taxon>Phocaeicola</taxon>
    </lineage>
</organism>
<dbReference type="Proteomes" id="UP000783796">
    <property type="component" value="Unassembled WGS sequence"/>
</dbReference>
<reference evidence="2" key="1">
    <citation type="journal article" date="2021" name="PeerJ">
        <title>Extensive microbial diversity within the chicken gut microbiome revealed by metagenomics and culture.</title>
        <authorList>
            <person name="Gilroy R."/>
            <person name="Ravi A."/>
            <person name="Getino M."/>
            <person name="Pursley I."/>
            <person name="Horton D.L."/>
            <person name="Alikhan N.F."/>
            <person name="Baker D."/>
            <person name="Gharbi K."/>
            <person name="Hall N."/>
            <person name="Watson M."/>
            <person name="Adriaenssens E.M."/>
            <person name="Foster-Nyarko E."/>
            <person name="Jarju S."/>
            <person name="Secka A."/>
            <person name="Antonio M."/>
            <person name="Oren A."/>
            <person name="Chaudhuri R.R."/>
            <person name="La Ragione R."/>
            <person name="Hildebrand F."/>
            <person name="Pallen M.J."/>
        </authorList>
    </citation>
    <scope>NUCLEOTIDE SEQUENCE</scope>
    <source>
        <strain evidence="2">G4-2901</strain>
    </source>
</reference>
<dbReference type="AlphaFoldDB" id="A0A948X029"/>
<feature type="region of interest" description="Disordered" evidence="1">
    <location>
        <begin position="1"/>
        <end position="25"/>
    </location>
</feature>
<gene>
    <name evidence="2" type="ORF">H9777_12085</name>
</gene>
<dbReference type="EMBL" id="JAHLFW010000100">
    <property type="protein sequence ID" value="MBU3839023.1"/>
    <property type="molecule type" value="Genomic_DNA"/>
</dbReference>
<protein>
    <submittedName>
        <fullName evidence="2">Uncharacterized protein</fullName>
    </submittedName>
</protein>
<sequence length="110" mass="12833">MGNENVSKSKRGGKREGAGRKSRAGIHSVVMRVPASMEELVQAFIDIYSDWIREEGDKFAPHKTNETQRAFFRQTVSGMLEFERERLVKRNKEDSDRRQLRLFENETKSE</sequence>
<proteinExistence type="predicted"/>
<accession>A0A948X029</accession>
<reference evidence="2" key="2">
    <citation type="submission" date="2021-04" db="EMBL/GenBank/DDBJ databases">
        <authorList>
            <person name="Gilroy R."/>
        </authorList>
    </citation>
    <scope>NUCLEOTIDE SEQUENCE</scope>
    <source>
        <strain evidence="2">G4-2901</strain>
    </source>
</reference>
<comment type="caution">
    <text evidence="2">The sequence shown here is derived from an EMBL/GenBank/DDBJ whole genome shotgun (WGS) entry which is preliminary data.</text>
</comment>
<evidence type="ECO:0000313" key="2">
    <source>
        <dbReference type="EMBL" id="MBU3839023.1"/>
    </source>
</evidence>
<evidence type="ECO:0000313" key="3">
    <source>
        <dbReference type="Proteomes" id="UP000783796"/>
    </source>
</evidence>
<evidence type="ECO:0000256" key="1">
    <source>
        <dbReference type="SAM" id="MobiDB-lite"/>
    </source>
</evidence>
<name>A0A948X029_9BACT</name>